<organism evidence="1 2">
    <name type="scientific">Nocardia elegans</name>
    <dbReference type="NCBI Taxonomy" id="300029"/>
    <lineage>
        <taxon>Bacteria</taxon>
        <taxon>Bacillati</taxon>
        <taxon>Actinomycetota</taxon>
        <taxon>Actinomycetes</taxon>
        <taxon>Mycobacteriales</taxon>
        <taxon>Nocardiaceae</taxon>
        <taxon>Nocardia</taxon>
    </lineage>
</organism>
<comment type="caution">
    <text evidence="1">The sequence shown here is derived from an EMBL/GenBank/DDBJ whole genome shotgun (WGS) entry which is preliminary data.</text>
</comment>
<evidence type="ECO:0000313" key="1">
    <source>
        <dbReference type="EMBL" id="MFF4021461.1"/>
    </source>
</evidence>
<evidence type="ECO:0000313" key="2">
    <source>
        <dbReference type="Proteomes" id="UP001602089"/>
    </source>
</evidence>
<name>A0ABW6T5P5_9NOCA</name>
<proteinExistence type="predicted"/>
<accession>A0ABW6T5P5</accession>
<dbReference type="Proteomes" id="UP001602089">
    <property type="component" value="Unassembled WGS sequence"/>
</dbReference>
<dbReference type="RefSeq" id="WP_387128761.1">
    <property type="nucleotide sequence ID" value="NZ_JBIATK010000001.1"/>
</dbReference>
<sequence>MNISEPNYVERAWIVPSNATTITDDDTIVFTWFPESDPVVDRIEGY</sequence>
<keyword evidence="2" id="KW-1185">Reference proteome</keyword>
<gene>
    <name evidence="1" type="ORF">ACFYY5_01330</name>
</gene>
<reference evidence="1 2" key="1">
    <citation type="submission" date="2024-10" db="EMBL/GenBank/DDBJ databases">
        <title>The Natural Products Discovery Center: Release of the First 8490 Sequenced Strains for Exploring Actinobacteria Biosynthetic Diversity.</title>
        <authorList>
            <person name="Kalkreuter E."/>
            <person name="Kautsar S.A."/>
            <person name="Yang D."/>
            <person name="Bader C.D."/>
            <person name="Teijaro C.N."/>
            <person name="Fluegel L."/>
            <person name="Davis C.M."/>
            <person name="Simpson J.R."/>
            <person name="Lauterbach L."/>
            <person name="Steele A.D."/>
            <person name="Gui C."/>
            <person name="Meng S."/>
            <person name="Li G."/>
            <person name="Viehrig K."/>
            <person name="Ye F."/>
            <person name="Su P."/>
            <person name="Kiefer A.F."/>
            <person name="Nichols A."/>
            <person name="Cepeda A.J."/>
            <person name="Yan W."/>
            <person name="Fan B."/>
            <person name="Jiang Y."/>
            <person name="Adhikari A."/>
            <person name="Zheng C.-J."/>
            <person name="Schuster L."/>
            <person name="Cowan T.M."/>
            <person name="Smanski M.J."/>
            <person name="Chevrette M.G."/>
            <person name="De Carvalho L.P.S."/>
            <person name="Shen B."/>
        </authorList>
    </citation>
    <scope>NUCLEOTIDE SEQUENCE [LARGE SCALE GENOMIC DNA]</scope>
    <source>
        <strain evidence="1 2">NPDC001867</strain>
    </source>
</reference>
<protein>
    <submittedName>
        <fullName evidence="1">Uncharacterized protein</fullName>
    </submittedName>
</protein>
<dbReference type="EMBL" id="JBIATK010000001">
    <property type="protein sequence ID" value="MFF4021461.1"/>
    <property type="molecule type" value="Genomic_DNA"/>
</dbReference>